<feature type="region of interest" description="Disordered" evidence="1">
    <location>
        <begin position="281"/>
        <end position="423"/>
    </location>
</feature>
<feature type="compositionally biased region" description="Acidic residues" evidence="1">
    <location>
        <begin position="328"/>
        <end position="343"/>
    </location>
</feature>
<dbReference type="Proteomes" id="UP000424527">
    <property type="component" value="Unassembled WGS sequence"/>
</dbReference>
<organism evidence="2 3">
    <name type="scientific">Larimichthys crocea</name>
    <name type="common">Large yellow croaker</name>
    <name type="synonym">Pseudosciaena crocea</name>
    <dbReference type="NCBI Taxonomy" id="215358"/>
    <lineage>
        <taxon>Eukaryota</taxon>
        <taxon>Metazoa</taxon>
        <taxon>Chordata</taxon>
        <taxon>Craniata</taxon>
        <taxon>Vertebrata</taxon>
        <taxon>Euteleostomi</taxon>
        <taxon>Actinopterygii</taxon>
        <taxon>Neopterygii</taxon>
        <taxon>Teleostei</taxon>
        <taxon>Neoteleostei</taxon>
        <taxon>Acanthomorphata</taxon>
        <taxon>Eupercaria</taxon>
        <taxon>Sciaenidae</taxon>
        <taxon>Larimichthys</taxon>
    </lineage>
</organism>
<feature type="compositionally biased region" description="Acidic residues" evidence="1">
    <location>
        <begin position="357"/>
        <end position="366"/>
    </location>
</feature>
<proteinExistence type="predicted"/>
<comment type="caution">
    <text evidence="2">The sequence shown here is derived from an EMBL/GenBank/DDBJ whole genome shotgun (WGS) entry which is preliminary data.</text>
</comment>
<dbReference type="AlphaFoldDB" id="A0A6G0I9B2"/>
<protein>
    <submittedName>
        <fullName evidence="2">Uncharacterized protein</fullName>
    </submittedName>
</protein>
<feature type="compositionally biased region" description="Acidic residues" evidence="1">
    <location>
        <begin position="384"/>
        <end position="409"/>
    </location>
</feature>
<evidence type="ECO:0000313" key="2">
    <source>
        <dbReference type="EMBL" id="KAE8287776.1"/>
    </source>
</evidence>
<feature type="compositionally biased region" description="Acidic residues" evidence="1">
    <location>
        <begin position="299"/>
        <end position="308"/>
    </location>
</feature>
<accession>A0A6G0I9B2</accession>
<evidence type="ECO:0000256" key="1">
    <source>
        <dbReference type="SAM" id="MobiDB-lite"/>
    </source>
</evidence>
<sequence>MDKGSKISEPQTTEASELTCKLRKDMAKSKITAAESFISRATEAVINIFSEVSPQVECKEHMNHIMQHIIQNRNEAALDIAEFIWANKQAFGLNQPDGSSTSDHQSGYDPYFEDTDILRFLRDTDLSEIYIWNVLLNKIKTFFLRKIIKEVIVSYIVKLRNGPYGFSAEKTPLNAIVPVASEIVEALIPPSNQKKCVFKETQSRIFNSDYKMVSELLEEFLLDMIGPDDDPVKFREINWVAKSVMNNVWFLLVFEVEERNQRNKAVMSLEKIKPLVIDFPKPTEEEPEEPAPPTTVEPDGSDDEEEDISGTPVKESKPLPITSKSDVSNDDEDELIDEDDDSLTPESKPLPITSESDVSDDEEEDISGTPVKESKPLPITSESDVSDDDGDELSDVDEDELIDEDDDSLTPEVPLPNVTAKQPQSTEHIDPFYMIVVSAVLGQIFKKARSGITVSQQIIEDISSPLALMLCTKLAGSDFVKPRSDKIEKTARALYKALCKEMGSRDILLMRLLSKHSVYEDVTETIKRHLVKPRQTGVKGFFNSFFKIVSYPFRACFTHG</sequence>
<reference evidence="2 3" key="1">
    <citation type="submission" date="2019-07" db="EMBL/GenBank/DDBJ databases">
        <title>Chromosome genome assembly for large yellow croaker.</title>
        <authorList>
            <person name="Xiao S."/>
        </authorList>
    </citation>
    <scope>NUCLEOTIDE SEQUENCE [LARGE SCALE GENOMIC DNA]</scope>
    <source>
        <strain evidence="2">JMULYC20181020</strain>
        <tissue evidence="2">Muscle</tissue>
    </source>
</reference>
<name>A0A6G0I9B2_LARCR</name>
<dbReference type="EMBL" id="REGW02000013">
    <property type="protein sequence ID" value="KAE8287776.1"/>
    <property type="molecule type" value="Genomic_DNA"/>
</dbReference>
<gene>
    <name evidence="2" type="ORF">D5F01_LYC13833</name>
</gene>
<evidence type="ECO:0000313" key="3">
    <source>
        <dbReference type="Proteomes" id="UP000424527"/>
    </source>
</evidence>
<keyword evidence="3" id="KW-1185">Reference proteome</keyword>